<keyword evidence="2 4" id="KW-0808">Transferase</keyword>
<dbReference type="InterPro" id="IPR029063">
    <property type="entry name" value="SAM-dependent_MTases_sf"/>
</dbReference>
<dbReference type="AlphaFoldDB" id="A0A7W1XUY3"/>
<keyword evidence="3 4" id="KW-0949">S-adenosyl-L-methionine</keyword>
<dbReference type="SUPFAM" id="SSF53335">
    <property type="entry name" value="S-adenosyl-L-methionine-dependent methyltransferases"/>
    <property type="match status" value="1"/>
</dbReference>
<name>A0A7W1XUY3_9BACL</name>
<dbReference type="PANTHER" id="PTHR43861">
    <property type="entry name" value="TRANS-ACONITATE 2-METHYLTRANSFERASE-RELATED"/>
    <property type="match status" value="1"/>
</dbReference>
<dbReference type="EMBL" id="JACEOL010000065">
    <property type="protein sequence ID" value="MBA4603661.1"/>
    <property type="molecule type" value="Genomic_DNA"/>
</dbReference>
<accession>A0A7W1XUY3</accession>
<comment type="caution">
    <text evidence="5">The sequence shown here is derived from an EMBL/GenBank/DDBJ whole genome shotgun (WGS) entry which is preliminary data.</text>
</comment>
<evidence type="ECO:0000313" key="5">
    <source>
        <dbReference type="EMBL" id="MBA4603661.1"/>
    </source>
</evidence>
<dbReference type="GO" id="GO:0032259">
    <property type="term" value="P:methylation"/>
    <property type="evidence" value="ECO:0007669"/>
    <property type="project" value="UniProtKB-KW"/>
</dbReference>
<feature type="binding site" evidence="4">
    <location>
        <position position="80"/>
    </location>
    <ligand>
        <name>S-adenosyl-L-methionine</name>
        <dbReference type="ChEBI" id="CHEBI:59789"/>
    </ligand>
</feature>
<organism evidence="5 6">
    <name type="scientific">Thermoactinomyces mirandus</name>
    <dbReference type="NCBI Taxonomy" id="2756294"/>
    <lineage>
        <taxon>Bacteria</taxon>
        <taxon>Bacillati</taxon>
        <taxon>Bacillota</taxon>
        <taxon>Bacilli</taxon>
        <taxon>Bacillales</taxon>
        <taxon>Thermoactinomycetaceae</taxon>
        <taxon>Thermoactinomyces</taxon>
    </lineage>
</organism>
<protein>
    <recommendedName>
        <fullName evidence="4">Uncharacterized methyltransferase H2C83_15445</fullName>
        <ecNumber evidence="4">2.1.1.-</ecNumber>
    </recommendedName>
</protein>
<evidence type="ECO:0000313" key="6">
    <source>
        <dbReference type="Proteomes" id="UP000538292"/>
    </source>
</evidence>
<keyword evidence="1 4" id="KW-0489">Methyltransferase</keyword>
<dbReference type="GO" id="GO:0008757">
    <property type="term" value="F:S-adenosylmethionine-dependent methyltransferase activity"/>
    <property type="evidence" value="ECO:0007669"/>
    <property type="project" value="UniProtKB-UniRule"/>
</dbReference>
<reference evidence="5 6" key="1">
    <citation type="submission" date="2020-07" db="EMBL/GenBank/DDBJ databases">
        <title>Thermoactinomyces phylogeny.</title>
        <authorList>
            <person name="Dunlap C."/>
        </authorList>
    </citation>
    <scope>NUCLEOTIDE SEQUENCE [LARGE SCALE GENOMIC DNA]</scope>
    <source>
        <strain evidence="5 6">AMNI-1</strain>
    </source>
</reference>
<evidence type="ECO:0000256" key="1">
    <source>
        <dbReference type="ARBA" id="ARBA00022603"/>
    </source>
</evidence>
<evidence type="ECO:0000256" key="2">
    <source>
        <dbReference type="ARBA" id="ARBA00022679"/>
    </source>
</evidence>
<dbReference type="HAMAP" id="MF_02100">
    <property type="entry name" value="Methyltr_YrrT"/>
    <property type="match status" value="1"/>
</dbReference>
<comment type="caution">
    <text evidence="4">Lacks conserved residue(s) required for the propagation of feature annotation.</text>
</comment>
<keyword evidence="6" id="KW-1185">Reference proteome</keyword>
<comment type="similarity">
    <text evidence="4">Belongs to the methyltransferase superfamily. YrrT family.</text>
</comment>
<dbReference type="Gene3D" id="3.40.50.150">
    <property type="entry name" value="Vaccinia Virus protein VP39"/>
    <property type="match status" value="1"/>
</dbReference>
<evidence type="ECO:0000256" key="4">
    <source>
        <dbReference type="HAMAP-Rule" id="MF_02100"/>
    </source>
</evidence>
<gene>
    <name evidence="5" type="ORF">H2C83_15445</name>
</gene>
<proteinExistence type="inferred from homology"/>
<sequence length="221" mass="25100">MSEEVFFNELFDQWAEDYDEAVAGGNEEYREVFEGYPRILQAVADSLALPKGSVVMEFGVGTGNLTSLLLKSGYRVIGIEPSAAMREKAKAKLPDLKLYDGHFMHVPDGLPSVDAIVSTFAFHHLKDEMKDRALQDLARRLNPGGKIVFADTVFRDEQTKLAMQQEAEERGYHELASDLKREFYTTVGRLEQAFQQAGFTVRFKQLNRFVWLIVAEQNQKN</sequence>
<comment type="function">
    <text evidence="4">Could be a S-adenosyl-L-methionine-dependent methyltransferase.</text>
</comment>
<dbReference type="Pfam" id="PF13489">
    <property type="entry name" value="Methyltransf_23"/>
    <property type="match status" value="1"/>
</dbReference>
<feature type="binding site" evidence="4">
    <location>
        <position position="59"/>
    </location>
    <ligand>
        <name>S-adenosyl-L-methionine</name>
        <dbReference type="ChEBI" id="CHEBI:59789"/>
    </ligand>
</feature>
<dbReference type="CDD" id="cd02440">
    <property type="entry name" value="AdoMet_MTases"/>
    <property type="match status" value="1"/>
</dbReference>
<dbReference type="Proteomes" id="UP000538292">
    <property type="component" value="Unassembled WGS sequence"/>
</dbReference>
<dbReference type="RefSeq" id="WP_181742136.1">
    <property type="nucleotide sequence ID" value="NZ_JACEOL010000065.1"/>
</dbReference>
<dbReference type="EC" id="2.1.1.-" evidence="4"/>
<dbReference type="PANTHER" id="PTHR43861:SF1">
    <property type="entry name" value="TRANS-ACONITATE 2-METHYLTRANSFERASE"/>
    <property type="match status" value="1"/>
</dbReference>
<dbReference type="InterPro" id="IPR023553">
    <property type="entry name" value="Uncharacterised_MeTfrase_YrrT"/>
</dbReference>
<evidence type="ECO:0000256" key="3">
    <source>
        <dbReference type="ARBA" id="ARBA00022691"/>
    </source>
</evidence>